<dbReference type="EMBL" id="JALJOR010000012">
    <property type="protein sequence ID" value="KAK9807887.1"/>
    <property type="molecule type" value="Genomic_DNA"/>
</dbReference>
<dbReference type="Pfam" id="PF01753">
    <property type="entry name" value="zf-MYND"/>
    <property type="match status" value="1"/>
</dbReference>
<evidence type="ECO:0000313" key="6">
    <source>
        <dbReference type="EMBL" id="KAK9807887.1"/>
    </source>
</evidence>
<evidence type="ECO:0000256" key="2">
    <source>
        <dbReference type="ARBA" id="ARBA00022771"/>
    </source>
</evidence>
<evidence type="ECO:0000256" key="4">
    <source>
        <dbReference type="PROSITE-ProRule" id="PRU00134"/>
    </source>
</evidence>
<sequence>MYKQLRKWKHPLFRGVLQGFQQRVHQLLKDWPQYHASPDSMRFRSLSPIRGKPVMGGKYFVCDGCGRTFSQLWKCKDCQGVGYCSKQCQRAHWKEHKQEYRRVGQNRATQSDS</sequence>
<protein>
    <recommendedName>
        <fullName evidence="5">MYND-type domain-containing protein</fullName>
    </recommendedName>
</protein>
<reference evidence="6 7" key="1">
    <citation type="journal article" date="2024" name="Nat. Commun.">
        <title>Phylogenomics reveals the evolutionary origins of lichenization in chlorophyte algae.</title>
        <authorList>
            <person name="Puginier C."/>
            <person name="Libourel C."/>
            <person name="Otte J."/>
            <person name="Skaloud P."/>
            <person name="Haon M."/>
            <person name="Grisel S."/>
            <person name="Petersen M."/>
            <person name="Berrin J.G."/>
            <person name="Delaux P.M."/>
            <person name="Dal Grande F."/>
            <person name="Keller J."/>
        </authorList>
    </citation>
    <scope>NUCLEOTIDE SEQUENCE [LARGE SCALE GENOMIC DNA]</scope>
    <source>
        <strain evidence="6 7">SAG 2043</strain>
    </source>
</reference>
<dbReference type="PROSITE" id="PS50865">
    <property type="entry name" value="ZF_MYND_2"/>
    <property type="match status" value="1"/>
</dbReference>
<feature type="domain" description="MYND-type" evidence="5">
    <location>
        <begin position="62"/>
        <end position="100"/>
    </location>
</feature>
<evidence type="ECO:0000259" key="5">
    <source>
        <dbReference type="PROSITE" id="PS50865"/>
    </source>
</evidence>
<keyword evidence="2 4" id="KW-0863">Zinc-finger</keyword>
<accession>A0AAW1PGG6</accession>
<proteinExistence type="predicted"/>
<comment type="caution">
    <text evidence="6">The sequence shown here is derived from an EMBL/GenBank/DDBJ whole genome shotgun (WGS) entry which is preliminary data.</text>
</comment>
<keyword evidence="3" id="KW-0862">Zinc</keyword>
<organism evidence="6 7">
    <name type="scientific">[Myrmecia] bisecta</name>
    <dbReference type="NCBI Taxonomy" id="41462"/>
    <lineage>
        <taxon>Eukaryota</taxon>
        <taxon>Viridiplantae</taxon>
        <taxon>Chlorophyta</taxon>
        <taxon>core chlorophytes</taxon>
        <taxon>Trebouxiophyceae</taxon>
        <taxon>Trebouxiales</taxon>
        <taxon>Trebouxiaceae</taxon>
        <taxon>Myrmecia</taxon>
    </lineage>
</organism>
<dbReference type="GO" id="GO:0008270">
    <property type="term" value="F:zinc ion binding"/>
    <property type="evidence" value="ECO:0007669"/>
    <property type="project" value="UniProtKB-KW"/>
</dbReference>
<keyword evidence="7" id="KW-1185">Reference proteome</keyword>
<dbReference type="Proteomes" id="UP001489004">
    <property type="component" value="Unassembled WGS sequence"/>
</dbReference>
<dbReference type="Gene3D" id="6.10.140.2220">
    <property type="match status" value="1"/>
</dbReference>
<evidence type="ECO:0000256" key="1">
    <source>
        <dbReference type="ARBA" id="ARBA00022723"/>
    </source>
</evidence>
<dbReference type="InterPro" id="IPR002893">
    <property type="entry name" value="Znf_MYND"/>
</dbReference>
<dbReference type="SUPFAM" id="SSF144232">
    <property type="entry name" value="HIT/MYND zinc finger-like"/>
    <property type="match status" value="1"/>
</dbReference>
<name>A0AAW1PGG6_9CHLO</name>
<evidence type="ECO:0000256" key="3">
    <source>
        <dbReference type="ARBA" id="ARBA00022833"/>
    </source>
</evidence>
<evidence type="ECO:0000313" key="7">
    <source>
        <dbReference type="Proteomes" id="UP001489004"/>
    </source>
</evidence>
<gene>
    <name evidence="6" type="ORF">WJX72_012258</name>
</gene>
<dbReference type="AlphaFoldDB" id="A0AAW1PGG6"/>
<keyword evidence="1" id="KW-0479">Metal-binding</keyword>